<evidence type="ECO:0000259" key="9">
    <source>
        <dbReference type="PROSITE" id="PS50109"/>
    </source>
</evidence>
<dbReference type="InterPro" id="IPR005467">
    <property type="entry name" value="His_kinase_dom"/>
</dbReference>
<dbReference type="SUPFAM" id="SSF55781">
    <property type="entry name" value="GAF domain-like"/>
    <property type="match status" value="1"/>
</dbReference>
<dbReference type="Gene3D" id="3.30.565.10">
    <property type="entry name" value="Histidine kinase-like ATPase, C-terminal domain"/>
    <property type="match status" value="1"/>
</dbReference>
<dbReference type="CDD" id="cd00082">
    <property type="entry name" value="HisKA"/>
    <property type="match status" value="1"/>
</dbReference>
<evidence type="ECO:0000313" key="11">
    <source>
        <dbReference type="Proteomes" id="UP000297549"/>
    </source>
</evidence>
<dbReference type="PANTHER" id="PTHR42878">
    <property type="entry name" value="TWO-COMPONENT HISTIDINE KINASE"/>
    <property type="match status" value="1"/>
</dbReference>
<dbReference type="GO" id="GO:0000155">
    <property type="term" value="F:phosphorelay sensor kinase activity"/>
    <property type="evidence" value="ECO:0007669"/>
    <property type="project" value="InterPro"/>
</dbReference>
<dbReference type="PROSITE" id="PS50109">
    <property type="entry name" value="HIS_KIN"/>
    <property type="match status" value="1"/>
</dbReference>
<evidence type="ECO:0000256" key="8">
    <source>
        <dbReference type="ARBA" id="ARBA00023012"/>
    </source>
</evidence>
<dbReference type="InterPro" id="IPR003661">
    <property type="entry name" value="HisK_dim/P_dom"/>
</dbReference>
<dbReference type="PANTHER" id="PTHR42878:SF7">
    <property type="entry name" value="SENSOR HISTIDINE KINASE GLRK"/>
    <property type="match status" value="1"/>
</dbReference>
<dbReference type="InterPro" id="IPR004358">
    <property type="entry name" value="Sig_transdc_His_kin-like_C"/>
</dbReference>
<keyword evidence="11" id="KW-1185">Reference proteome</keyword>
<sequence>MTLFPAAEDALSDEALAARLFPGGGEMGARIRALDWSATLLGPMRTWPQSLRTAVSIMLGSRFPMMVHWGPELVHFYNDGYATILQGKHPGALGQPAEPWWREMWPFLLSIFEPVWAGQTTFFENGLVLPNRQGFVEEAYFTFSHSPIYDEAGAVGGIFVTALETTTTVLQQRRLALLSHLTAQTALSALPAEAAQHIIAALATNAADIPFALLYAHEQSTPQAQLRAWFGLPAGEPAAPATLPIDSAAPPQVGWPLAEVLHAGRPLLVESLAVRFSAWPVGTWKEAPTQALLLPLQAGPSSTGTTNILIVGLSARRPLDEAYHTFFDLVADYAGRALARATATHEAQRLNQALREANTSLDSFVHIVAHDLKAPATNLRSLLDVYREEAPGPTKDHVLTLLDQEIDRLTGTVQGLLRVVHAQHGAAAPATEVVAFADVFATVRAEVAELLHQQQGRLTADFLAAPRALYPRIYLESILKNLVHNALKYRAADRAPLIHVRTQRQGAEVVLTVADNGRGINLPRDRARLFQAFTRLTAEGEGAGLGLHMIQSIIQQRGGTLDVSSTPGLGTTFTVTLPEAGPA</sequence>
<evidence type="ECO:0000256" key="7">
    <source>
        <dbReference type="ARBA" id="ARBA00022840"/>
    </source>
</evidence>
<dbReference type="Gene3D" id="1.10.287.130">
    <property type="match status" value="1"/>
</dbReference>
<evidence type="ECO:0000256" key="4">
    <source>
        <dbReference type="ARBA" id="ARBA00022679"/>
    </source>
</evidence>
<feature type="domain" description="Histidine kinase" evidence="9">
    <location>
        <begin position="367"/>
        <end position="581"/>
    </location>
</feature>
<proteinExistence type="predicted"/>
<dbReference type="Pfam" id="PF02518">
    <property type="entry name" value="HATPase_c"/>
    <property type="match status" value="1"/>
</dbReference>
<accession>A0A4Z0Q2U9</accession>
<dbReference type="GO" id="GO:0030295">
    <property type="term" value="F:protein kinase activator activity"/>
    <property type="evidence" value="ECO:0007669"/>
    <property type="project" value="TreeGrafter"/>
</dbReference>
<dbReference type="InterPro" id="IPR003594">
    <property type="entry name" value="HATPase_dom"/>
</dbReference>
<dbReference type="Proteomes" id="UP000297549">
    <property type="component" value="Unassembled WGS sequence"/>
</dbReference>
<name>A0A4Z0Q2U9_9BACT</name>
<evidence type="ECO:0000256" key="6">
    <source>
        <dbReference type="ARBA" id="ARBA00022777"/>
    </source>
</evidence>
<dbReference type="GO" id="GO:0007234">
    <property type="term" value="P:osmosensory signaling via phosphorelay pathway"/>
    <property type="evidence" value="ECO:0007669"/>
    <property type="project" value="TreeGrafter"/>
</dbReference>
<dbReference type="InterPro" id="IPR036890">
    <property type="entry name" value="HATPase_C_sf"/>
</dbReference>
<keyword evidence="4" id="KW-0808">Transferase</keyword>
<dbReference type="RefSeq" id="WP_135461982.1">
    <property type="nucleotide sequence ID" value="NZ_SRLC01000001.1"/>
</dbReference>
<comment type="catalytic activity">
    <reaction evidence="1">
        <text>ATP + protein L-histidine = ADP + protein N-phospho-L-histidine.</text>
        <dbReference type="EC" id="2.7.13.3"/>
    </reaction>
</comment>
<gene>
    <name evidence="10" type="ORF">E5K00_04155</name>
</gene>
<protein>
    <recommendedName>
        <fullName evidence="2">histidine kinase</fullName>
        <ecNumber evidence="2">2.7.13.3</ecNumber>
    </recommendedName>
</protein>
<evidence type="ECO:0000313" key="10">
    <source>
        <dbReference type="EMBL" id="TGE24418.1"/>
    </source>
</evidence>
<evidence type="ECO:0000256" key="3">
    <source>
        <dbReference type="ARBA" id="ARBA00022553"/>
    </source>
</evidence>
<dbReference type="OrthoDB" id="9766459at2"/>
<organism evidence="10 11">
    <name type="scientific">Hymenobacter aquaticus</name>
    <dbReference type="NCBI Taxonomy" id="1867101"/>
    <lineage>
        <taxon>Bacteria</taxon>
        <taxon>Pseudomonadati</taxon>
        <taxon>Bacteroidota</taxon>
        <taxon>Cytophagia</taxon>
        <taxon>Cytophagales</taxon>
        <taxon>Hymenobacteraceae</taxon>
        <taxon>Hymenobacter</taxon>
    </lineage>
</organism>
<evidence type="ECO:0000256" key="5">
    <source>
        <dbReference type="ARBA" id="ARBA00022741"/>
    </source>
</evidence>
<dbReference type="SMART" id="SM00387">
    <property type="entry name" value="HATPase_c"/>
    <property type="match status" value="1"/>
</dbReference>
<dbReference type="Gene3D" id="3.30.450.20">
    <property type="entry name" value="PAS domain"/>
    <property type="match status" value="1"/>
</dbReference>
<dbReference type="GO" id="GO:0000156">
    <property type="term" value="F:phosphorelay response regulator activity"/>
    <property type="evidence" value="ECO:0007669"/>
    <property type="project" value="TreeGrafter"/>
</dbReference>
<reference evidence="10 11" key="1">
    <citation type="submission" date="2019-04" db="EMBL/GenBank/DDBJ databases">
        <authorList>
            <person name="Feng G."/>
            <person name="Zhang J."/>
            <person name="Zhu H."/>
        </authorList>
    </citation>
    <scope>NUCLEOTIDE SEQUENCE [LARGE SCALE GENOMIC DNA]</scope>
    <source>
        <strain evidence="10 11">JCM 31653</strain>
    </source>
</reference>
<evidence type="ECO:0000256" key="2">
    <source>
        <dbReference type="ARBA" id="ARBA00012438"/>
    </source>
</evidence>
<dbReference type="PRINTS" id="PR00344">
    <property type="entry name" value="BCTRLSENSOR"/>
</dbReference>
<comment type="caution">
    <text evidence="10">The sequence shown here is derived from an EMBL/GenBank/DDBJ whole genome shotgun (WGS) entry which is preliminary data.</text>
</comment>
<dbReference type="SUPFAM" id="SSF47384">
    <property type="entry name" value="Homodimeric domain of signal transducing histidine kinase"/>
    <property type="match status" value="1"/>
</dbReference>
<dbReference type="GO" id="GO:0005524">
    <property type="term" value="F:ATP binding"/>
    <property type="evidence" value="ECO:0007669"/>
    <property type="project" value="UniProtKB-KW"/>
</dbReference>
<dbReference type="InterPro" id="IPR050351">
    <property type="entry name" value="BphY/WalK/GraS-like"/>
</dbReference>
<dbReference type="AlphaFoldDB" id="A0A4Z0Q2U9"/>
<dbReference type="EMBL" id="SRLC01000001">
    <property type="protein sequence ID" value="TGE24418.1"/>
    <property type="molecule type" value="Genomic_DNA"/>
</dbReference>
<dbReference type="EC" id="2.7.13.3" evidence="2"/>
<keyword evidence="5" id="KW-0547">Nucleotide-binding</keyword>
<dbReference type="SUPFAM" id="SSF55874">
    <property type="entry name" value="ATPase domain of HSP90 chaperone/DNA topoisomerase II/histidine kinase"/>
    <property type="match status" value="1"/>
</dbReference>
<keyword evidence="6 10" id="KW-0418">Kinase</keyword>
<dbReference type="Gene3D" id="3.30.450.40">
    <property type="match status" value="1"/>
</dbReference>
<evidence type="ECO:0000256" key="1">
    <source>
        <dbReference type="ARBA" id="ARBA00000085"/>
    </source>
</evidence>
<keyword evidence="7" id="KW-0067">ATP-binding</keyword>
<dbReference type="InterPro" id="IPR036097">
    <property type="entry name" value="HisK_dim/P_sf"/>
</dbReference>
<keyword evidence="3" id="KW-0597">Phosphoprotein</keyword>
<dbReference type="InterPro" id="IPR029016">
    <property type="entry name" value="GAF-like_dom_sf"/>
</dbReference>
<keyword evidence="8" id="KW-0902">Two-component regulatory system</keyword>